<dbReference type="Pfam" id="PF00856">
    <property type="entry name" value="SET"/>
    <property type="match status" value="1"/>
</dbReference>
<gene>
    <name evidence="2" type="ORF">GPECTOR_13g721</name>
</gene>
<evidence type="ECO:0000313" key="2">
    <source>
        <dbReference type="EMBL" id="KXZ51234.1"/>
    </source>
</evidence>
<protein>
    <recommendedName>
        <fullName evidence="1">SET domain-containing protein</fullName>
    </recommendedName>
</protein>
<dbReference type="STRING" id="33097.A0A150GN59"/>
<dbReference type="Gene3D" id="2.170.270.10">
    <property type="entry name" value="SET domain"/>
    <property type="match status" value="1"/>
</dbReference>
<dbReference type="InterPro" id="IPR001214">
    <property type="entry name" value="SET_dom"/>
</dbReference>
<sequence>MWSFTVVVRPTGDARGNGAFAAACIPAGTHIADYSGDLLDRAAFDARYPDGVGDYSMAVDHEYVLDAASLAPLTSSFHAVHMNHSAVRPNVRRYYRRSERRVSFFASADIEPGQELLYDYGRAYWYGREHLEMP</sequence>
<evidence type="ECO:0000259" key="1">
    <source>
        <dbReference type="PROSITE" id="PS50280"/>
    </source>
</evidence>
<proteinExistence type="predicted"/>
<feature type="domain" description="SET" evidence="1">
    <location>
        <begin position="4"/>
        <end position="121"/>
    </location>
</feature>
<dbReference type="PROSITE" id="PS50280">
    <property type="entry name" value="SET"/>
    <property type="match status" value="1"/>
</dbReference>
<accession>A0A150GN59</accession>
<dbReference type="SUPFAM" id="SSF82199">
    <property type="entry name" value="SET domain"/>
    <property type="match status" value="1"/>
</dbReference>
<dbReference type="OrthoDB" id="308383at2759"/>
<evidence type="ECO:0000313" key="3">
    <source>
        <dbReference type="Proteomes" id="UP000075714"/>
    </source>
</evidence>
<dbReference type="InterPro" id="IPR046341">
    <property type="entry name" value="SET_dom_sf"/>
</dbReference>
<dbReference type="EMBL" id="LSYV01000014">
    <property type="protein sequence ID" value="KXZ51234.1"/>
    <property type="molecule type" value="Genomic_DNA"/>
</dbReference>
<keyword evidence="3" id="KW-1185">Reference proteome</keyword>
<dbReference type="Proteomes" id="UP000075714">
    <property type="component" value="Unassembled WGS sequence"/>
</dbReference>
<reference evidence="3" key="1">
    <citation type="journal article" date="2016" name="Nat. Commun.">
        <title>The Gonium pectorale genome demonstrates co-option of cell cycle regulation during the evolution of multicellularity.</title>
        <authorList>
            <person name="Hanschen E.R."/>
            <person name="Marriage T.N."/>
            <person name="Ferris P.J."/>
            <person name="Hamaji T."/>
            <person name="Toyoda A."/>
            <person name="Fujiyama A."/>
            <person name="Neme R."/>
            <person name="Noguchi H."/>
            <person name="Minakuchi Y."/>
            <person name="Suzuki M."/>
            <person name="Kawai-Toyooka H."/>
            <person name="Smith D.R."/>
            <person name="Sparks H."/>
            <person name="Anderson J."/>
            <person name="Bakaric R."/>
            <person name="Luria V."/>
            <person name="Karger A."/>
            <person name="Kirschner M.W."/>
            <person name="Durand P.M."/>
            <person name="Michod R.E."/>
            <person name="Nozaki H."/>
            <person name="Olson B.J."/>
        </authorList>
    </citation>
    <scope>NUCLEOTIDE SEQUENCE [LARGE SCALE GENOMIC DNA]</scope>
    <source>
        <strain evidence="3">NIES-2863</strain>
    </source>
</reference>
<name>A0A150GN59_GONPE</name>
<dbReference type="AlphaFoldDB" id="A0A150GN59"/>
<comment type="caution">
    <text evidence="2">The sequence shown here is derived from an EMBL/GenBank/DDBJ whole genome shotgun (WGS) entry which is preliminary data.</text>
</comment>
<dbReference type="SMART" id="SM00317">
    <property type="entry name" value="SET"/>
    <property type="match status" value="1"/>
</dbReference>
<organism evidence="2 3">
    <name type="scientific">Gonium pectorale</name>
    <name type="common">Green alga</name>
    <dbReference type="NCBI Taxonomy" id="33097"/>
    <lineage>
        <taxon>Eukaryota</taxon>
        <taxon>Viridiplantae</taxon>
        <taxon>Chlorophyta</taxon>
        <taxon>core chlorophytes</taxon>
        <taxon>Chlorophyceae</taxon>
        <taxon>CS clade</taxon>
        <taxon>Chlamydomonadales</taxon>
        <taxon>Volvocaceae</taxon>
        <taxon>Gonium</taxon>
    </lineage>
</organism>